<dbReference type="RefSeq" id="WP_039893338.1">
    <property type="nucleotide sequence ID" value="NZ_CP043538.1"/>
</dbReference>
<protein>
    <submittedName>
        <fullName evidence="1">Uncharacterized protein</fullName>
    </submittedName>
</protein>
<proteinExistence type="predicted"/>
<gene>
    <name evidence="1" type="ORF">MMSR116_28655</name>
</gene>
<evidence type="ECO:0000313" key="2">
    <source>
        <dbReference type="Proteomes" id="UP000012488"/>
    </source>
</evidence>
<dbReference type="EMBL" id="CP043538">
    <property type="protein sequence ID" value="QGY05425.1"/>
    <property type="molecule type" value="Genomic_DNA"/>
</dbReference>
<accession>A0A6B9FYQ6</accession>
<evidence type="ECO:0000313" key="1">
    <source>
        <dbReference type="EMBL" id="QGY05425.1"/>
    </source>
</evidence>
<name>A0A6B9FYQ6_9HYPH</name>
<dbReference type="Proteomes" id="UP000012488">
    <property type="component" value="Chromosome"/>
</dbReference>
<dbReference type="OrthoDB" id="9927700at2"/>
<organism evidence="1 2">
    <name type="scientific">Methylobacterium mesophilicum SR1.6/6</name>
    <dbReference type="NCBI Taxonomy" id="908290"/>
    <lineage>
        <taxon>Bacteria</taxon>
        <taxon>Pseudomonadati</taxon>
        <taxon>Pseudomonadota</taxon>
        <taxon>Alphaproteobacteria</taxon>
        <taxon>Hyphomicrobiales</taxon>
        <taxon>Methylobacteriaceae</taxon>
        <taxon>Methylobacterium</taxon>
    </lineage>
</organism>
<dbReference type="KEGG" id="mmes:MMSR116_28655"/>
<dbReference type="AlphaFoldDB" id="A0A6B9FYQ6"/>
<sequence>MGSSDPELRMRQLAELRAAYDASSGLPDDHTGRGAAWHSKALLEHILLVLGGLRNDAGGSGTPGKAGPEA</sequence>
<reference evidence="1 2" key="2">
    <citation type="journal article" date="2013" name="Genome Announc.">
        <title>Draft Genome Sequence of Methylobacterium mesophilicum Strain SR1.6/6, Isolated from Citrus sinensis.</title>
        <authorList>
            <person name="Marinho Almeida D."/>
            <person name="Dini-Andreote F."/>
            <person name="Camargo Neves A.A."/>
            <person name="Juca Ramos R.T."/>
            <person name="Andreote F.D."/>
            <person name="Carneiro A.R."/>
            <person name="Oliveira de Souza Lima A."/>
            <person name="Caracciolo Gomes de Sa P.H."/>
            <person name="Ribeiro Barbosa M.S."/>
            <person name="Araujo W.L."/>
            <person name="Silva A."/>
        </authorList>
    </citation>
    <scope>NUCLEOTIDE SEQUENCE [LARGE SCALE GENOMIC DNA]</scope>
    <source>
        <strain evidence="1 2">SR1.6/6</strain>
    </source>
</reference>
<reference evidence="1 2" key="1">
    <citation type="journal article" date="2012" name="Genet. Mol. Biol.">
        <title>Analysis of 16S rRNA and mxaF genes revealing insights into Methylobacterium niche-specific plant association.</title>
        <authorList>
            <person name="Dourado M.N."/>
            <person name="Andreote F.D."/>
            <person name="Dini-Andreote F."/>
            <person name="Conti R."/>
            <person name="Araujo J.M."/>
            <person name="Araujo W.L."/>
        </authorList>
    </citation>
    <scope>NUCLEOTIDE SEQUENCE [LARGE SCALE GENOMIC DNA]</scope>
    <source>
        <strain evidence="1 2">SR1.6/6</strain>
    </source>
</reference>